<accession>A0A3M6YWL6</accession>
<name>A0A3M6YWL6_HORWE</name>
<dbReference type="Gene3D" id="3.60.15.10">
    <property type="entry name" value="Ribonuclease Z/Hydroxyacylglutathione hydrolase-like"/>
    <property type="match status" value="1"/>
</dbReference>
<feature type="region of interest" description="Disordered" evidence="1">
    <location>
        <begin position="367"/>
        <end position="397"/>
    </location>
</feature>
<dbReference type="PANTHER" id="PTHR36142:SF2">
    <property type="entry name" value="METALLO-HYDROLASE_OXIDOREDUCTASE SUPERFAMILY PROTEIN"/>
    <property type="match status" value="1"/>
</dbReference>
<proteinExistence type="predicted"/>
<evidence type="ECO:0000313" key="2">
    <source>
        <dbReference type="EMBL" id="RMY07475.1"/>
    </source>
</evidence>
<protein>
    <submittedName>
        <fullName evidence="2">Uncharacterized protein</fullName>
    </submittedName>
</protein>
<dbReference type="PANTHER" id="PTHR36142">
    <property type="entry name" value="METALLO-HYDROLASE/OXIDOREDUCTASE SUPERFAMILY PROTEIN"/>
    <property type="match status" value="1"/>
</dbReference>
<evidence type="ECO:0000313" key="3">
    <source>
        <dbReference type="Proteomes" id="UP000282582"/>
    </source>
</evidence>
<dbReference type="EMBL" id="QWIK01000366">
    <property type="protein sequence ID" value="RMY07475.1"/>
    <property type="molecule type" value="Genomic_DNA"/>
</dbReference>
<feature type="region of interest" description="Disordered" evidence="1">
    <location>
        <begin position="238"/>
        <end position="262"/>
    </location>
</feature>
<dbReference type="Proteomes" id="UP000282582">
    <property type="component" value="Unassembled WGS sequence"/>
</dbReference>
<evidence type="ECO:0000256" key="1">
    <source>
        <dbReference type="SAM" id="MobiDB-lite"/>
    </source>
</evidence>
<reference evidence="2 3" key="1">
    <citation type="journal article" date="2018" name="BMC Genomics">
        <title>Genomic evidence for intraspecific hybridization in a clonal and extremely halotolerant yeast.</title>
        <authorList>
            <person name="Gostincar C."/>
            <person name="Stajich J.E."/>
            <person name="Zupancic J."/>
            <person name="Zalar P."/>
            <person name="Gunde-Cimerman N."/>
        </authorList>
    </citation>
    <scope>NUCLEOTIDE SEQUENCE [LARGE SCALE GENOMIC DNA]</scope>
    <source>
        <strain evidence="2 3">EXF-6654</strain>
    </source>
</reference>
<comment type="caution">
    <text evidence="2">The sequence shown here is derived from an EMBL/GenBank/DDBJ whole genome shotgun (WGS) entry which is preliminary data.</text>
</comment>
<dbReference type="VEuPathDB" id="FungiDB:BTJ68_01234"/>
<organism evidence="2 3">
    <name type="scientific">Hortaea werneckii</name>
    <name type="common">Black yeast</name>
    <name type="synonym">Cladosporium werneckii</name>
    <dbReference type="NCBI Taxonomy" id="91943"/>
    <lineage>
        <taxon>Eukaryota</taxon>
        <taxon>Fungi</taxon>
        <taxon>Dikarya</taxon>
        <taxon>Ascomycota</taxon>
        <taxon>Pezizomycotina</taxon>
        <taxon>Dothideomycetes</taxon>
        <taxon>Dothideomycetidae</taxon>
        <taxon>Mycosphaerellales</taxon>
        <taxon>Teratosphaeriaceae</taxon>
        <taxon>Hortaea</taxon>
    </lineage>
</organism>
<sequence>MPAAPDEVSAQLHHDLRHAVQSALATRRPLLHHLNADTSWLLQIPRPDSAVRNGARFYFNILLDPWLRGGQSDLASWFSQQWHVEKSAVGSIAQLEELAREMEILASGLRLGQGRKTNAAIEAASGPDETFIDAVAVSHEFTDHCHKETLLEVHPDVPVFAIHEAARLIQSWPHFRTVITINNFGTEGETDWRSSSVPPLPDWIGISRLLQTDDVLNYHSALMIAFNNQHANYQSHQLHKTTPLPPTNPLTRKKHHAPITPNEDEESAEAILYTPHGISSGDLTLIPSASPPVHTLAFLHGLHNVRVSTATGRTALQSNLGAHNGLKAQRILKAKYWIGTHDGVKRGGGLVAWFLQRESLTLGDALEEERRRRRKGRERSGGSTTRGAADGGGDLDETVESFEGVNWVDLQNGESKVPV</sequence>
<dbReference type="AlphaFoldDB" id="A0A3M6YWL6"/>
<gene>
    <name evidence="2" type="ORF">D0868_05335</name>
</gene>
<dbReference type="InterPro" id="IPR036866">
    <property type="entry name" value="RibonucZ/Hydroxyglut_hydro"/>
</dbReference>